<evidence type="ECO:0000313" key="2">
    <source>
        <dbReference type="Proteomes" id="UP001595766"/>
    </source>
</evidence>
<accession>A0ABV8EG39</accession>
<sequence length="181" mass="20977">MISTLLNDLEDQIKILNLGGNFRYDFTWKEYINFGLAANISRQNTAYNFNPQQNQRFINQSYSTDLGLNFLQKYSFNTKYNLLRYNSQTSDFDESIPLLNISLSRFVLKNNMGEVKLSCDNLLNQNIGVAQRADVNFIEQTVTNNLGRFYMLSFTYKMNNNANPLGNIRRTGSPTMMRITN</sequence>
<dbReference type="RefSeq" id="WP_241292652.1">
    <property type="nucleotide sequence ID" value="NZ_JAKZGR010000003.1"/>
</dbReference>
<evidence type="ECO:0008006" key="3">
    <source>
        <dbReference type="Google" id="ProtNLM"/>
    </source>
</evidence>
<reference evidence="2" key="1">
    <citation type="journal article" date="2019" name="Int. J. Syst. Evol. Microbiol.">
        <title>The Global Catalogue of Microorganisms (GCM) 10K type strain sequencing project: providing services to taxonomists for standard genome sequencing and annotation.</title>
        <authorList>
            <consortium name="The Broad Institute Genomics Platform"/>
            <consortium name="The Broad Institute Genome Sequencing Center for Infectious Disease"/>
            <person name="Wu L."/>
            <person name="Ma J."/>
        </authorList>
    </citation>
    <scope>NUCLEOTIDE SEQUENCE [LARGE SCALE GENOMIC DNA]</scope>
    <source>
        <strain evidence="2">CECT 8551</strain>
    </source>
</reference>
<protein>
    <recommendedName>
        <fullName evidence="3">Outer membrane protein beta-barrel domain-containing protein</fullName>
    </recommendedName>
</protein>
<evidence type="ECO:0000313" key="1">
    <source>
        <dbReference type="EMBL" id="MFC3975002.1"/>
    </source>
</evidence>
<name>A0ABV8EG39_9BACT</name>
<proteinExistence type="predicted"/>
<dbReference type="Proteomes" id="UP001595766">
    <property type="component" value="Unassembled WGS sequence"/>
</dbReference>
<keyword evidence="2" id="KW-1185">Reference proteome</keyword>
<comment type="caution">
    <text evidence="1">The sequence shown here is derived from an EMBL/GenBank/DDBJ whole genome shotgun (WGS) entry which is preliminary data.</text>
</comment>
<dbReference type="EMBL" id="JBHSAV010000003">
    <property type="protein sequence ID" value="MFC3975002.1"/>
    <property type="molecule type" value="Genomic_DNA"/>
</dbReference>
<organism evidence="1 2">
    <name type="scientific">Belliella kenyensis</name>
    <dbReference type="NCBI Taxonomy" id="1472724"/>
    <lineage>
        <taxon>Bacteria</taxon>
        <taxon>Pseudomonadati</taxon>
        <taxon>Bacteroidota</taxon>
        <taxon>Cytophagia</taxon>
        <taxon>Cytophagales</taxon>
        <taxon>Cyclobacteriaceae</taxon>
        <taxon>Belliella</taxon>
    </lineage>
</organism>
<gene>
    <name evidence="1" type="ORF">ACFOUP_01305</name>
</gene>